<sequence>MTIVALLHSEEGLRIDQEHDQQKKVSFFYSYLSTKVKLAGNCDKKKGLELRLRNHSLYSGTLNYDWERDQKKNLEYDRECDQKNKKNCNWGQIKVSFFVSSNLNYKKIYLLLLLTRDLELAGNAIKKRVFNHMAFKKKGNMAQKTGSALWPQIVCEHPSLLTSPKIDLIML</sequence>
<gene>
    <name evidence="1" type="ORF">C2G38_2042822</name>
</gene>
<accession>A0A397ULY5</accession>
<dbReference type="Proteomes" id="UP000266673">
    <property type="component" value="Unassembled WGS sequence"/>
</dbReference>
<proteinExistence type="predicted"/>
<organism evidence="1 2">
    <name type="scientific">Gigaspora rosea</name>
    <dbReference type="NCBI Taxonomy" id="44941"/>
    <lineage>
        <taxon>Eukaryota</taxon>
        <taxon>Fungi</taxon>
        <taxon>Fungi incertae sedis</taxon>
        <taxon>Mucoromycota</taxon>
        <taxon>Glomeromycotina</taxon>
        <taxon>Glomeromycetes</taxon>
        <taxon>Diversisporales</taxon>
        <taxon>Gigasporaceae</taxon>
        <taxon>Gigaspora</taxon>
    </lineage>
</organism>
<name>A0A397ULY5_9GLOM</name>
<protein>
    <submittedName>
        <fullName evidence="1">Uncharacterized protein</fullName>
    </submittedName>
</protein>
<comment type="caution">
    <text evidence="1">The sequence shown here is derived from an EMBL/GenBank/DDBJ whole genome shotgun (WGS) entry which is preliminary data.</text>
</comment>
<dbReference type="EMBL" id="QKWP01001155">
    <property type="protein sequence ID" value="RIB11262.1"/>
    <property type="molecule type" value="Genomic_DNA"/>
</dbReference>
<evidence type="ECO:0000313" key="2">
    <source>
        <dbReference type="Proteomes" id="UP000266673"/>
    </source>
</evidence>
<reference evidence="1 2" key="1">
    <citation type="submission" date="2018-06" db="EMBL/GenBank/DDBJ databases">
        <title>Comparative genomics reveals the genomic features of Rhizophagus irregularis, R. cerebriforme, R. diaphanum and Gigaspora rosea, and their symbiotic lifestyle signature.</title>
        <authorList>
            <person name="Morin E."/>
            <person name="San Clemente H."/>
            <person name="Chen E.C.H."/>
            <person name="De La Providencia I."/>
            <person name="Hainaut M."/>
            <person name="Kuo A."/>
            <person name="Kohler A."/>
            <person name="Murat C."/>
            <person name="Tang N."/>
            <person name="Roy S."/>
            <person name="Loubradou J."/>
            <person name="Henrissat B."/>
            <person name="Grigoriev I.V."/>
            <person name="Corradi N."/>
            <person name="Roux C."/>
            <person name="Martin F.M."/>
        </authorList>
    </citation>
    <scope>NUCLEOTIDE SEQUENCE [LARGE SCALE GENOMIC DNA]</scope>
    <source>
        <strain evidence="1 2">DAOM 194757</strain>
    </source>
</reference>
<evidence type="ECO:0000313" key="1">
    <source>
        <dbReference type="EMBL" id="RIB11262.1"/>
    </source>
</evidence>
<dbReference type="AlphaFoldDB" id="A0A397ULY5"/>
<keyword evidence="2" id="KW-1185">Reference proteome</keyword>